<organism evidence="6 7">
    <name type="scientific">Skermania pinensis</name>
    <dbReference type="NCBI Taxonomy" id="39122"/>
    <lineage>
        <taxon>Bacteria</taxon>
        <taxon>Bacillati</taxon>
        <taxon>Actinomycetota</taxon>
        <taxon>Actinomycetes</taxon>
        <taxon>Mycobacteriales</taxon>
        <taxon>Gordoniaceae</taxon>
        <taxon>Skermania</taxon>
    </lineage>
</organism>
<protein>
    <submittedName>
        <fullName evidence="6">Precorrin-8X methylmutase</fullName>
        <ecNumber evidence="6">5.4.99.61</ecNumber>
    </submittedName>
</protein>
<comment type="pathway">
    <text evidence="1">Cofactor biosynthesis; adenosylcobalamin biosynthesis.</text>
</comment>
<dbReference type="NCBIfam" id="NF006136">
    <property type="entry name" value="PRK08285.1"/>
    <property type="match status" value="1"/>
</dbReference>
<dbReference type="EMBL" id="CP079105">
    <property type="protein sequence ID" value="QXQ15518.1"/>
    <property type="molecule type" value="Genomic_DNA"/>
</dbReference>
<name>A0ABX8SCC6_9ACTN</name>
<dbReference type="RefSeq" id="WP_066470055.1">
    <property type="nucleotide sequence ID" value="NZ_CBCRUZ010000001.1"/>
</dbReference>
<dbReference type="Gene3D" id="3.40.50.10230">
    <property type="entry name" value="Cobalamin biosynthesis CobH/CbiC, precorrin-8X methylmutase"/>
    <property type="match status" value="1"/>
</dbReference>
<sequence>MADYIRDGAAIYRQSFSIIRAEADLRRFPADIAQVVVRMIHACGQTDLAADIAFSPDVVVRARAALAGGAPILCDTRMVAAGVTRARLPAANEVVCTLPDPRVAELAAAHRTTRSAAAVELWADRLDGAVVAVGNAPTTLFHLLELLAAGAPRPAAVLGGPVGFVGAVESKQALVNYGRSCGLEYLTVLGRRGGSAITAAAVNAVASEVE</sequence>
<evidence type="ECO:0000256" key="3">
    <source>
        <dbReference type="ARBA" id="ARBA00022573"/>
    </source>
</evidence>
<keyword evidence="4 6" id="KW-0413">Isomerase</keyword>
<comment type="similarity">
    <text evidence="2">Belongs to the CobH/CbiC family.</text>
</comment>
<evidence type="ECO:0000256" key="2">
    <source>
        <dbReference type="ARBA" id="ARBA00009774"/>
    </source>
</evidence>
<dbReference type="PANTHER" id="PTHR43588:SF1">
    <property type="entry name" value="COBALT-PRECORRIN-8 METHYLMUTASE"/>
    <property type="match status" value="1"/>
</dbReference>
<reference evidence="6" key="1">
    <citation type="submission" date="2021-07" db="EMBL/GenBank/DDBJ databases">
        <title>Candidatus Kaistella beijingensis sp. nov. isolated from a municipal wastewater treatment plant is involved in sludge foaming.</title>
        <authorList>
            <person name="Song Y."/>
            <person name="Liu S.-J."/>
        </authorList>
    </citation>
    <scope>NUCLEOTIDE SEQUENCE</scope>
    <source>
        <strain evidence="6">DSM 43998</strain>
    </source>
</reference>
<proteinExistence type="inferred from homology"/>
<dbReference type="InterPro" id="IPR036588">
    <property type="entry name" value="CobH/CbiC_sf"/>
</dbReference>
<keyword evidence="3" id="KW-0169">Cobalamin biosynthesis</keyword>
<dbReference type="EC" id="5.4.99.61" evidence="6"/>
<evidence type="ECO:0000259" key="5">
    <source>
        <dbReference type="Pfam" id="PF02570"/>
    </source>
</evidence>
<evidence type="ECO:0000313" key="6">
    <source>
        <dbReference type="EMBL" id="QXQ15518.1"/>
    </source>
</evidence>
<evidence type="ECO:0000313" key="7">
    <source>
        <dbReference type="Proteomes" id="UP000887023"/>
    </source>
</evidence>
<dbReference type="SUPFAM" id="SSF63965">
    <property type="entry name" value="Precorrin-8X methylmutase CbiC/CobH"/>
    <property type="match status" value="1"/>
</dbReference>
<dbReference type="Proteomes" id="UP000887023">
    <property type="component" value="Chromosome"/>
</dbReference>
<accession>A0ABX8SCC6</accession>
<keyword evidence="7" id="KW-1185">Reference proteome</keyword>
<evidence type="ECO:0000256" key="1">
    <source>
        <dbReference type="ARBA" id="ARBA00004953"/>
    </source>
</evidence>
<dbReference type="InterPro" id="IPR003722">
    <property type="entry name" value="Cbl_synth_CobH/CbiC"/>
</dbReference>
<gene>
    <name evidence="6" type="ORF">KV203_09610</name>
</gene>
<feature type="domain" description="Cobalamin biosynthesis precorrin-8X methylmutase CobH/CbiC" evidence="5">
    <location>
        <begin position="11"/>
        <end position="207"/>
    </location>
</feature>
<dbReference type="Pfam" id="PF02570">
    <property type="entry name" value="CbiC"/>
    <property type="match status" value="1"/>
</dbReference>
<dbReference type="PANTHER" id="PTHR43588">
    <property type="entry name" value="COBALT-PRECORRIN-8 METHYLMUTASE"/>
    <property type="match status" value="1"/>
</dbReference>
<evidence type="ECO:0000256" key="4">
    <source>
        <dbReference type="ARBA" id="ARBA00023235"/>
    </source>
</evidence>
<dbReference type="GO" id="GO:0016993">
    <property type="term" value="F:precorrin-8X methylmutase activity"/>
    <property type="evidence" value="ECO:0007669"/>
    <property type="project" value="UniProtKB-EC"/>
</dbReference>